<keyword evidence="4" id="KW-1185">Reference proteome</keyword>
<evidence type="ECO:0000259" key="2">
    <source>
        <dbReference type="Pfam" id="PF23635"/>
    </source>
</evidence>
<dbReference type="SUPFAM" id="SSF81383">
    <property type="entry name" value="F-box domain"/>
    <property type="match status" value="1"/>
</dbReference>
<dbReference type="PANTHER" id="PTHR32133">
    <property type="entry name" value="OS07G0120400 PROTEIN"/>
    <property type="match status" value="1"/>
</dbReference>
<gene>
    <name evidence="3" type="ORF">QYE76_041981</name>
</gene>
<evidence type="ECO:0000313" key="3">
    <source>
        <dbReference type="EMBL" id="KAK1681133.1"/>
    </source>
</evidence>
<evidence type="ECO:0000313" key="4">
    <source>
        <dbReference type="Proteomes" id="UP001231189"/>
    </source>
</evidence>
<proteinExistence type="predicted"/>
<evidence type="ECO:0008006" key="5">
    <source>
        <dbReference type="Google" id="ProtNLM"/>
    </source>
</evidence>
<feature type="domain" description="F-box protein AT5G49610-like beta-propeller" evidence="2">
    <location>
        <begin position="106"/>
        <end position="364"/>
    </location>
</feature>
<sequence length="374" mass="41534">MDTTAPKRPRHASAPAPRTIADMAPEILLRLPPDDPAYLARAALVCKPWRRLLTSKAFLGRYRAFHRTPPMLGFVLNLKEHFGGMTRFFPTSTFRPAAPDHPGMSVLDARHGRVLLQTAMEELLVVWDPVTGQEWKIPEVPVFALGFNAAVVCAAAGCDHLDCHGGPFRVAFVGSDDHGYTFACTYSSETGAWSQRIEIEEPAFVNDRPSVLVGNTVYFTCDPCNNFKIVGYNIVAQELTVIWPPSQHQYYSCTVIVKAEDATLGFAGVQNGSLYLWSMKADPDGDVEWVQRRVIQHKTMLRTRGLTNPPEVVGFADGPGLIFVRTGNTVFSMELKSGHVRQVYTCRSKNYEVIVVPYMSFYTPGHAMGRLPSP</sequence>
<evidence type="ECO:0000259" key="1">
    <source>
        <dbReference type="Pfam" id="PF00646"/>
    </source>
</evidence>
<dbReference type="Pfam" id="PF00646">
    <property type="entry name" value="F-box"/>
    <property type="match status" value="1"/>
</dbReference>
<name>A0AAD8TFS1_LOLMU</name>
<dbReference type="AlphaFoldDB" id="A0AAD8TFS1"/>
<accession>A0AAD8TFS1</accession>
<reference evidence="3" key="1">
    <citation type="submission" date="2023-07" db="EMBL/GenBank/DDBJ databases">
        <title>A chromosome-level genome assembly of Lolium multiflorum.</title>
        <authorList>
            <person name="Chen Y."/>
            <person name="Copetti D."/>
            <person name="Kolliker R."/>
            <person name="Studer B."/>
        </authorList>
    </citation>
    <scope>NUCLEOTIDE SEQUENCE</scope>
    <source>
        <strain evidence="3">02402/16</strain>
        <tissue evidence="3">Leaf</tissue>
    </source>
</reference>
<dbReference type="Proteomes" id="UP001231189">
    <property type="component" value="Unassembled WGS sequence"/>
</dbReference>
<dbReference type="InterPro" id="IPR001810">
    <property type="entry name" value="F-box_dom"/>
</dbReference>
<dbReference type="InterPro" id="IPR056594">
    <property type="entry name" value="AT5G49610-like_b-prop"/>
</dbReference>
<dbReference type="InterPro" id="IPR011043">
    <property type="entry name" value="Gal_Oxase/kelch_b-propeller"/>
</dbReference>
<protein>
    <recommendedName>
        <fullName evidence="5">F-box domain-containing protein</fullName>
    </recommendedName>
</protein>
<dbReference type="InterPro" id="IPR036047">
    <property type="entry name" value="F-box-like_dom_sf"/>
</dbReference>
<dbReference type="EMBL" id="JAUUTY010000002">
    <property type="protein sequence ID" value="KAK1681133.1"/>
    <property type="molecule type" value="Genomic_DNA"/>
</dbReference>
<organism evidence="3 4">
    <name type="scientific">Lolium multiflorum</name>
    <name type="common">Italian ryegrass</name>
    <name type="synonym">Lolium perenne subsp. multiflorum</name>
    <dbReference type="NCBI Taxonomy" id="4521"/>
    <lineage>
        <taxon>Eukaryota</taxon>
        <taxon>Viridiplantae</taxon>
        <taxon>Streptophyta</taxon>
        <taxon>Embryophyta</taxon>
        <taxon>Tracheophyta</taxon>
        <taxon>Spermatophyta</taxon>
        <taxon>Magnoliopsida</taxon>
        <taxon>Liliopsida</taxon>
        <taxon>Poales</taxon>
        <taxon>Poaceae</taxon>
        <taxon>BOP clade</taxon>
        <taxon>Pooideae</taxon>
        <taxon>Poodae</taxon>
        <taxon>Poeae</taxon>
        <taxon>Poeae Chloroplast Group 2 (Poeae type)</taxon>
        <taxon>Loliodinae</taxon>
        <taxon>Loliinae</taxon>
        <taxon>Lolium</taxon>
    </lineage>
</organism>
<dbReference type="Pfam" id="PF23635">
    <property type="entry name" value="Beta-prop_AT5G49610-like"/>
    <property type="match status" value="1"/>
</dbReference>
<feature type="domain" description="F-box" evidence="1">
    <location>
        <begin position="26"/>
        <end position="58"/>
    </location>
</feature>
<dbReference type="PANTHER" id="PTHR32133:SF390">
    <property type="entry name" value="F-BOX DOMAIN-CONTAINING PROTEIN"/>
    <property type="match status" value="1"/>
</dbReference>
<comment type="caution">
    <text evidence="3">The sequence shown here is derived from an EMBL/GenBank/DDBJ whole genome shotgun (WGS) entry which is preliminary data.</text>
</comment>
<dbReference type="SUPFAM" id="SSF50965">
    <property type="entry name" value="Galactose oxidase, central domain"/>
    <property type="match status" value="1"/>
</dbReference>